<dbReference type="PROSITE" id="PS00081">
    <property type="entry name" value="LIPOXYGENASE_2"/>
    <property type="match status" value="1"/>
</dbReference>
<accession>A0A848LZC1</accession>
<evidence type="ECO:0000256" key="2">
    <source>
        <dbReference type="ARBA" id="ARBA00023002"/>
    </source>
</evidence>
<keyword evidence="1" id="KW-0479">Metal-binding</keyword>
<dbReference type="GO" id="GO:0034440">
    <property type="term" value="P:lipid oxidation"/>
    <property type="evidence" value="ECO:0007669"/>
    <property type="project" value="InterPro"/>
</dbReference>
<dbReference type="GO" id="GO:0016702">
    <property type="term" value="F:oxidoreductase activity, acting on single donors with incorporation of molecular oxygen, incorporation of two atoms of oxygen"/>
    <property type="evidence" value="ECO:0007669"/>
    <property type="project" value="InterPro"/>
</dbReference>
<dbReference type="SUPFAM" id="SSF48484">
    <property type="entry name" value="Lipoxigenase"/>
    <property type="match status" value="1"/>
</dbReference>
<keyword evidence="2" id="KW-0560">Oxidoreductase</keyword>
<feature type="domain" description="Lipoxygenase" evidence="3">
    <location>
        <begin position="203"/>
        <end position="506"/>
    </location>
</feature>
<dbReference type="Gene3D" id="1.20.245.10">
    <property type="entry name" value="Lipoxygenase-1, Domain 5"/>
    <property type="match status" value="1"/>
</dbReference>
<dbReference type="InterPro" id="IPR013819">
    <property type="entry name" value="LipOase_C"/>
</dbReference>
<dbReference type="GO" id="GO:0046872">
    <property type="term" value="F:metal ion binding"/>
    <property type="evidence" value="ECO:0007669"/>
    <property type="project" value="UniProtKB-KW"/>
</dbReference>
<dbReference type="PROSITE" id="PS51393">
    <property type="entry name" value="LIPOXYGENASE_3"/>
    <property type="match status" value="1"/>
</dbReference>
<dbReference type="EMBL" id="JABBJJ010000504">
    <property type="protein sequence ID" value="NMO22971.1"/>
    <property type="molecule type" value="Genomic_DNA"/>
</dbReference>
<gene>
    <name evidence="4" type="ORF">HG543_50155</name>
</gene>
<evidence type="ECO:0000313" key="4">
    <source>
        <dbReference type="EMBL" id="NMO22971.1"/>
    </source>
</evidence>
<dbReference type="PANTHER" id="PTHR11771">
    <property type="entry name" value="LIPOXYGENASE"/>
    <property type="match status" value="1"/>
</dbReference>
<protein>
    <recommendedName>
        <fullName evidence="3">Lipoxygenase domain-containing protein</fullName>
    </recommendedName>
</protein>
<name>A0A848LZC1_9BACT</name>
<proteinExistence type="predicted"/>
<evidence type="ECO:0000259" key="3">
    <source>
        <dbReference type="PROSITE" id="PS51393"/>
    </source>
</evidence>
<reference evidence="4 5" key="1">
    <citation type="submission" date="2020-04" db="EMBL/GenBank/DDBJ databases">
        <title>Draft genome of Pyxidicoccus fallax type strain.</title>
        <authorList>
            <person name="Whitworth D.E."/>
        </authorList>
    </citation>
    <scope>NUCLEOTIDE SEQUENCE [LARGE SCALE GENOMIC DNA]</scope>
    <source>
        <strain evidence="4 5">DSM 14698</strain>
    </source>
</reference>
<dbReference type="InterPro" id="IPR020834">
    <property type="entry name" value="LipOase_CS"/>
</dbReference>
<keyword evidence="5" id="KW-1185">Reference proteome</keyword>
<evidence type="ECO:0000256" key="1">
    <source>
        <dbReference type="ARBA" id="ARBA00022723"/>
    </source>
</evidence>
<dbReference type="InterPro" id="IPR000907">
    <property type="entry name" value="LipOase"/>
</dbReference>
<dbReference type="Proteomes" id="UP000518300">
    <property type="component" value="Unassembled WGS sequence"/>
</dbReference>
<dbReference type="AlphaFoldDB" id="A0A848LZC1"/>
<dbReference type="Pfam" id="PF00305">
    <property type="entry name" value="Lipoxygenase"/>
    <property type="match status" value="1"/>
</dbReference>
<dbReference type="RefSeq" id="WP_169352086.1">
    <property type="nucleotide sequence ID" value="NZ_JABBJJ010000504.1"/>
</dbReference>
<organism evidence="4 5">
    <name type="scientific">Pyxidicoccus fallax</name>
    <dbReference type="NCBI Taxonomy" id="394095"/>
    <lineage>
        <taxon>Bacteria</taxon>
        <taxon>Pseudomonadati</taxon>
        <taxon>Myxococcota</taxon>
        <taxon>Myxococcia</taxon>
        <taxon>Myxococcales</taxon>
        <taxon>Cystobacterineae</taxon>
        <taxon>Myxococcaceae</taxon>
        <taxon>Pyxidicoccus</taxon>
    </lineage>
</organism>
<comment type="caution">
    <text evidence="4">The sequence shown here is derived from an EMBL/GenBank/DDBJ whole genome shotgun (WGS) entry which is preliminary data.</text>
</comment>
<sequence length="506" mass="59074">MWLIKKKFWNWVTTRKFSSNKVVQVPVPRESKRRLELVRLSSLIPDIPISNVWLADHIPEDERSLRTRMQQSVLDVQRRLLRLLPPMEEGLPPIDDDPKKALGEAYTRRHERLFPRPRLPMEFTPDPDLGKLAVTSPYYCYLERTAGDEYHWDFSQFRRYEHHAGLRSLAVRVLFRVEASQRRLRAVRIESDELGTTKPGDEDWPLARKLALCAATTHMSLVRHLNWIHLTGGNAIAIATRNCLPAAHPLRRLLWPHVYGTQNSNLLTIKSQLVPRGDFESIFSFTHPSLCRLLDDTRDEFDLAQLDPELDARQRGLLENGLELPTLENRRELFEVMRAHASRYLRLYYDSDDSLRRDEAFHCWVAELDRMLPRGTLALLGEEPTLKSAARLVAALIYLETVEHEVLGTCLWNYQVWTHVQPVRIYRNGQREPLDVYQRLINTNFILNVHRTPLLEDFSRLALDVRGASAMRTFREQLQHLEEGMRQQGWAAWRVTPRELEASINA</sequence>
<dbReference type="InterPro" id="IPR036226">
    <property type="entry name" value="LipOase_C_sf"/>
</dbReference>
<evidence type="ECO:0000313" key="5">
    <source>
        <dbReference type="Proteomes" id="UP000518300"/>
    </source>
</evidence>